<dbReference type="Proteomes" id="UP000001557">
    <property type="component" value="Chromosome"/>
</dbReference>
<evidence type="ECO:0000313" key="1">
    <source>
        <dbReference type="EMBL" id="ABN60659.1"/>
    </source>
</evidence>
<keyword evidence="2" id="KW-1185">Reference proteome</keyword>
<dbReference type="RefSeq" id="WP_011846137.1">
    <property type="nucleotide sequence ID" value="NC_009052.1"/>
</dbReference>
<proteinExistence type="predicted"/>
<protein>
    <submittedName>
        <fullName evidence="1">Uncharacterized protein</fullName>
    </submittedName>
</protein>
<dbReference type="EMBL" id="CP000563">
    <property type="protein sequence ID" value="ABN60659.1"/>
    <property type="molecule type" value="Genomic_DNA"/>
</dbReference>
<dbReference type="AlphaFoldDB" id="A3D1P6"/>
<dbReference type="KEGG" id="sbl:Sbal_1140"/>
<dbReference type="OrthoDB" id="6304525at2"/>
<reference evidence="1 2" key="1">
    <citation type="submission" date="2007-02" db="EMBL/GenBank/DDBJ databases">
        <title>Complete sequence of chromosome of Shewanella baltica OS155.</title>
        <authorList>
            <consortium name="US DOE Joint Genome Institute"/>
            <person name="Copeland A."/>
            <person name="Lucas S."/>
            <person name="Lapidus A."/>
            <person name="Barry K."/>
            <person name="Detter J.C."/>
            <person name="Glavina del Rio T."/>
            <person name="Hammon N."/>
            <person name="Israni S."/>
            <person name="Dalin E."/>
            <person name="Tice H."/>
            <person name="Pitluck S."/>
            <person name="Sims D.R."/>
            <person name="Brettin T."/>
            <person name="Bruce D."/>
            <person name="Han C."/>
            <person name="Tapia R."/>
            <person name="Brainard J."/>
            <person name="Schmutz J."/>
            <person name="Larimer F."/>
            <person name="Land M."/>
            <person name="Hauser L."/>
            <person name="Kyrpides N."/>
            <person name="Mikhailova N."/>
            <person name="Brettar I."/>
            <person name="Klappenbach J."/>
            <person name="Konstantinidis K."/>
            <person name="Rodrigues J."/>
            <person name="Tiedje J."/>
            <person name="Richardson P."/>
        </authorList>
    </citation>
    <scope>NUCLEOTIDE SEQUENCE [LARGE SCALE GENOMIC DNA]</scope>
    <source>
        <strain evidence="2">OS155 / ATCC BAA-1091</strain>
    </source>
</reference>
<dbReference type="HOGENOM" id="CLU_1915666_0_0_6"/>
<name>A3D1P6_SHEB5</name>
<accession>A3D1P6</accession>
<gene>
    <name evidence="1" type="ordered locus">Sbal_1140</name>
</gene>
<organism evidence="1 2">
    <name type="scientific">Shewanella baltica (strain OS155 / ATCC BAA-1091)</name>
    <dbReference type="NCBI Taxonomy" id="325240"/>
    <lineage>
        <taxon>Bacteria</taxon>
        <taxon>Pseudomonadati</taxon>
        <taxon>Pseudomonadota</taxon>
        <taxon>Gammaproteobacteria</taxon>
        <taxon>Alteromonadales</taxon>
        <taxon>Shewanellaceae</taxon>
        <taxon>Shewanella</taxon>
    </lineage>
</organism>
<dbReference type="STRING" id="325240.Sbal_1140"/>
<evidence type="ECO:0000313" key="2">
    <source>
        <dbReference type="Proteomes" id="UP000001557"/>
    </source>
</evidence>
<sequence>MEHSTFIHVNQLKTFSPRNEHCKVVLLADIKLNDQTSIELLFTRYIYLHLNIDGHVLGVSISQSIFEEHPEFSSQFLNDLEMMQLLLMYVDDITNFCQLFAAEFEYVLGYHPTVYFEAAEQYWEKQMIEAQSNAPQ</sequence>